<feature type="region of interest" description="Disordered" evidence="1">
    <location>
        <begin position="293"/>
        <end position="315"/>
    </location>
</feature>
<evidence type="ECO:0000313" key="2">
    <source>
        <dbReference type="EMBL" id="TFY81553.1"/>
    </source>
</evidence>
<name>A0A4Z0A5E7_9AGAM</name>
<dbReference type="Proteomes" id="UP000298061">
    <property type="component" value="Unassembled WGS sequence"/>
</dbReference>
<evidence type="ECO:0000313" key="3">
    <source>
        <dbReference type="Proteomes" id="UP000298061"/>
    </source>
</evidence>
<feature type="region of interest" description="Disordered" evidence="1">
    <location>
        <begin position="180"/>
        <end position="216"/>
    </location>
</feature>
<dbReference type="Gene3D" id="3.40.50.300">
    <property type="entry name" value="P-loop containing nucleotide triphosphate hydrolases"/>
    <property type="match status" value="1"/>
</dbReference>
<dbReference type="GO" id="GO:0016887">
    <property type="term" value="F:ATP hydrolysis activity"/>
    <property type="evidence" value="ECO:0007669"/>
    <property type="project" value="TreeGrafter"/>
</dbReference>
<dbReference type="PANTHER" id="PTHR43392:SF2">
    <property type="entry name" value="AAA-TYPE ATPASE FAMILY PROTEIN _ ANKYRIN REPEAT FAMILY PROTEIN"/>
    <property type="match status" value="1"/>
</dbReference>
<dbReference type="OrthoDB" id="2423195at2759"/>
<dbReference type="EMBL" id="SFCI01000199">
    <property type="protein sequence ID" value="TFY81553.1"/>
    <property type="molecule type" value="Genomic_DNA"/>
</dbReference>
<accession>A0A4Z0A5E7</accession>
<feature type="compositionally biased region" description="Low complexity" evidence="1">
    <location>
        <begin position="183"/>
        <end position="202"/>
    </location>
</feature>
<comment type="caution">
    <text evidence="2">The sequence shown here is derived from an EMBL/GenBank/DDBJ whole genome shotgun (WGS) entry which is preliminary data.</text>
</comment>
<keyword evidence="3" id="KW-1185">Reference proteome</keyword>
<dbReference type="STRING" id="135208.A0A4Z0A5E7"/>
<reference evidence="2 3" key="1">
    <citation type="submission" date="2019-02" db="EMBL/GenBank/DDBJ databases">
        <title>Genome sequencing of the rare red list fungi Hericium alpestre (H. flagellum).</title>
        <authorList>
            <person name="Buettner E."/>
            <person name="Kellner H."/>
        </authorList>
    </citation>
    <scope>NUCLEOTIDE SEQUENCE [LARGE SCALE GENOMIC DNA]</scope>
    <source>
        <strain evidence="2 3">DSM 108284</strain>
    </source>
</reference>
<organism evidence="2 3">
    <name type="scientific">Hericium alpestre</name>
    <dbReference type="NCBI Taxonomy" id="135208"/>
    <lineage>
        <taxon>Eukaryota</taxon>
        <taxon>Fungi</taxon>
        <taxon>Dikarya</taxon>
        <taxon>Basidiomycota</taxon>
        <taxon>Agaricomycotina</taxon>
        <taxon>Agaricomycetes</taxon>
        <taxon>Russulales</taxon>
        <taxon>Hericiaceae</taxon>
        <taxon>Hericium</taxon>
    </lineage>
</organism>
<dbReference type="PANTHER" id="PTHR43392">
    <property type="entry name" value="AAA-TYPE ATPASE FAMILY PROTEIN / ANKYRIN REPEAT FAMILY PROTEIN"/>
    <property type="match status" value="1"/>
</dbReference>
<dbReference type="InterPro" id="IPR050773">
    <property type="entry name" value="CbxX/CfxQ_RuBisCO_ESX"/>
</dbReference>
<gene>
    <name evidence="2" type="ORF">EWM64_g2457</name>
</gene>
<protein>
    <submittedName>
        <fullName evidence="2">Uncharacterized protein</fullName>
    </submittedName>
</protein>
<sequence>MDEIVATLTLDAYKGKIVVILAGYDQEMNGLMAVNTGLSSRFPDEIVFENMKPARCLELLSKELKKDGVSVAELDNPESSQYAEMSGLIAFLSALPSWGNARDMMTLSKQMVRTAFKNTSVDNNGAMLLSAADVISCVSGMLRDRRERSSNVPLNPEQRNLQFMQQILQPDAPTAPIMHTSSAVKAKAAPPKAAEATQTPAAEEADDPRDDGVPDSVWRQLCADKKAAEEAARRVEEDLRVMEQELREAEAREKEEKKRKLAKQIAAKQAKDAAERDAVQRQLEEQRLKEIHAQAERQRKAAQLAAKKQREEEERRKEAMVQAKLRDMGVCEAGFRWVKQADGYRCTAGGHWISNAQLGI</sequence>
<evidence type="ECO:0000256" key="1">
    <source>
        <dbReference type="SAM" id="MobiDB-lite"/>
    </source>
</evidence>
<dbReference type="AlphaFoldDB" id="A0A4Z0A5E7"/>
<dbReference type="InterPro" id="IPR027417">
    <property type="entry name" value="P-loop_NTPase"/>
</dbReference>
<proteinExistence type="predicted"/>